<feature type="domain" description="RagB/SusD" evidence="6">
    <location>
        <begin position="368"/>
        <end position="487"/>
    </location>
</feature>
<dbReference type="EMBL" id="QPMM01000001">
    <property type="protein sequence ID" value="RFS26630.1"/>
    <property type="molecule type" value="Genomic_DNA"/>
</dbReference>
<keyword evidence="9" id="KW-1185">Reference proteome</keyword>
<dbReference type="InterPro" id="IPR033985">
    <property type="entry name" value="SusD-like_N"/>
</dbReference>
<dbReference type="AlphaFoldDB" id="A0A3E1YHD1"/>
<dbReference type="OrthoDB" id="1094477at2"/>
<evidence type="ECO:0000256" key="5">
    <source>
        <dbReference type="ARBA" id="ARBA00023237"/>
    </source>
</evidence>
<dbReference type="InterPro" id="IPR012944">
    <property type="entry name" value="SusD_RagB_dom"/>
</dbReference>
<comment type="caution">
    <text evidence="8">The sequence shown here is derived from an EMBL/GenBank/DDBJ whole genome shotgun (WGS) entry which is preliminary data.</text>
</comment>
<keyword evidence="4" id="KW-0472">Membrane</keyword>
<dbReference type="InterPro" id="IPR011990">
    <property type="entry name" value="TPR-like_helical_dom_sf"/>
</dbReference>
<comment type="subcellular location">
    <subcellularLocation>
        <location evidence="1">Cell outer membrane</location>
    </subcellularLocation>
</comment>
<dbReference type="Pfam" id="PF07980">
    <property type="entry name" value="SusD_RagB"/>
    <property type="match status" value="1"/>
</dbReference>
<evidence type="ECO:0000259" key="7">
    <source>
        <dbReference type="Pfam" id="PF14322"/>
    </source>
</evidence>
<evidence type="ECO:0000256" key="2">
    <source>
        <dbReference type="ARBA" id="ARBA00006275"/>
    </source>
</evidence>
<dbReference type="Proteomes" id="UP000260644">
    <property type="component" value="Unassembled WGS sequence"/>
</dbReference>
<evidence type="ECO:0000256" key="1">
    <source>
        <dbReference type="ARBA" id="ARBA00004442"/>
    </source>
</evidence>
<keyword evidence="3" id="KW-0732">Signal</keyword>
<dbReference type="Gene3D" id="1.25.40.390">
    <property type="match status" value="1"/>
</dbReference>
<gene>
    <name evidence="8" type="ORF">DVR12_02245</name>
</gene>
<feature type="domain" description="SusD-like N-terminal" evidence="7">
    <location>
        <begin position="45"/>
        <end position="245"/>
    </location>
</feature>
<evidence type="ECO:0000256" key="4">
    <source>
        <dbReference type="ARBA" id="ARBA00023136"/>
    </source>
</evidence>
<dbReference type="RefSeq" id="WP_116973821.1">
    <property type="nucleotide sequence ID" value="NZ_QPMM01000001.1"/>
</dbReference>
<evidence type="ECO:0000256" key="3">
    <source>
        <dbReference type="ARBA" id="ARBA00022729"/>
    </source>
</evidence>
<keyword evidence="5" id="KW-0998">Cell outer membrane</keyword>
<comment type="similarity">
    <text evidence="2">Belongs to the SusD family.</text>
</comment>
<reference evidence="8 9" key="1">
    <citation type="submission" date="2018-07" db="EMBL/GenBank/DDBJ databases">
        <title>Chitinophaga K2CV101002-2 sp. nov., isolated from a monsoon evergreen broad-leaved forest soil.</title>
        <authorList>
            <person name="Lv Y."/>
        </authorList>
    </citation>
    <scope>NUCLEOTIDE SEQUENCE [LARGE SCALE GENOMIC DNA]</scope>
    <source>
        <strain evidence="8 9">GDMCC 1.1288</strain>
    </source>
</reference>
<dbReference type="Pfam" id="PF14322">
    <property type="entry name" value="SusD-like_3"/>
    <property type="match status" value="1"/>
</dbReference>
<dbReference type="SUPFAM" id="SSF48452">
    <property type="entry name" value="TPR-like"/>
    <property type="match status" value="1"/>
</dbReference>
<proteinExistence type="inferred from homology"/>
<dbReference type="GO" id="GO:0009279">
    <property type="term" value="C:cell outer membrane"/>
    <property type="evidence" value="ECO:0007669"/>
    <property type="project" value="UniProtKB-SubCell"/>
</dbReference>
<evidence type="ECO:0000313" key="8">
    <source>
        <dbReference type="EMBL" id="RFS26630.1"/>
    </source>
</evidence>
<dbReference type="PROSITE" id="PS51257">
    <property type="entry name" value="PROKAR_LIPOPROTEIN"/>
    <property type="match status" value="1"/>
</dbReference>
<name>A0A3E1YHD1_9BACT</name>
<protein>
    <submittedName>
        <fullName evidence="8">RagB/SusD family nutrient uptake outer membrane protein</fullName>
    </submittedName>
</protein>
<evidence type="ECO:0000313" key="9">
    <source>
        <dbReference type="Proteomes" id="UP000260644"/>
    </source>
</evidence>
<evidence type="ECO:0000259" key="6">
    <source>
        <dbReference type="Pfam" id="PF07980"/>
    </source>
</evidence>
<organism evidence="8 9">
    <name type="scientific">Chitinophaga silvatica</name>
    <dbReference type="NCBI Taxonomy" id="2282649"/>
    <lineage>
        <taxon>Bacteria</taxon>
        <taxon>Pseudomonadati</taxon>
        <taxon>Bacteroidota</taxon>
        <taxon>Chitinophagia</taxon>
        <taxon>Chitinophagales</taxon>
        <taxon>Chitinophagaceae</taxon>
        <taxon>Chitinophaga</taxon>
    </lineage>
</organism>
<sequence>MKKSLLYITLTSAAIFSSCSKDFLKETSTDLVKPTTVSSMNELLMGEAYPISNGDNFSVHPFIELLTDDVQANFYNSATYTAMLTQYLPGYNWDPELFDKYRQLGASDYYSTYEKYYTKIKGCNVVLEYIDAATGSETDKQNIKGQALALRAFYYFHLVNLFGKPINNPATDPDKDLGVPLVLTSGVSDGAIHKPAPRATIRSVYQQIETDLIKAVELLPAGVTTNSIYRMNKPAAALLASRLYLYMDNWDKAIQYANIAEESAPPMKDLNVVTDTYWGIANPTLAGNEVIWAYGTKETTLLETTPVIDPYVSPYGLSEDLVNSYDQTNDIRYKYYFGNPSYIQFDPVLAVISYKGGSGKTKDPSSGNAVTGKAFRSAEIYLNRAEANIQKAIHGEGGALAKAIEDINKVRKNRIKASTYQDISLTDVQSLFSFYKAERRRELCLEDQRWFDLRRWGMPSISHKIQLDASGPQIITLSQGDPRYTLHFSTEVMTRNENLIQNP</sequence>
<accession>A0A3E1YHD1</accession>